<evidence type="ECO:0000313" key="5">
    <source>
        <dbReference type="Proteomes" id="UP000184363"/>
    </source>
</evidence>
<proteinExistence type="predicted"/>
<dbReference type="InterPro" id="IPR050923">
    <property type="entry name" value="Cell_Proc_Reg/RNA_Proc"/>
</dbReference>
<dbReference type="InterPro" id="IPR016032">
    <property type="entry name" value="Sig_transdc_resp-reg_C-effctor"/>
</dbReference>
<evidence type="ECO:0000259" key="2">
    <source>
        <dbReference type="PROSITE" id="PS50006"/>
    </source>
</evidence>
<dbReference type="PANTHER" id="PTHR23308">
    <property type="entry name" value="NUCLEAR INHIBITOR OF PROTEIN PHOSPHATASE-1"/>
    <property type="match status" value="1"/>
</dbReference>
<gene>
    <name evidence="4" type="ORF">SAMN05443637_12329</name>
</gene>
<accession>A0A1M6ZBJ9</accession>
<protein>
    <submittedName>
        <fullName evidence="4">Regulatory protein, luxR family</fullName>
    </submittedName>
</protein>
<dbReference type="SUPFAM" id="SSF46894">
    <property type="entry name" value="C-terminal effector domain of the bipartite response regulators"/>
    <property type="match status" value="1"/>
</dbReference>
<dbReference type="Proteomes" id="UP000184363">
    <property type="component" value="Unassembled WGS sequence"/>
</dbReference>
<dbReference type="STRING" id="1848.SAMN05443637_12329"/>
<dbReference type="InterPro" id="IPR000253">
    <property type="entry name" value="FHA_dom"/>
</dbReference>
<dbReference type="PROSITE" id="PS50043">
    <property type="entry name" value="HTH_LUXR_2"/>
    <property type="match status" value="1"/>
</dbReference>
<dbReference type="AlphaFoldDB" id="A0A1M6ZBJ9"/>
<dbReference type="Gene3D" id="1.10.10.10">
    <property type="entry name" value="Winged helix-like DNA-binding domain superfamily/Winged helix DNA-binding domain"/>
    <property type="match status" value="1"/>
</dbReference>
<dbReference type="Pfam" id="PF00196">
    <property type="entry name" value="GerE"/>
    <property type="match status" value="1"/>
</dbReference>
<dbReference type="SUPFAM" id="SSF49879">
    <property type="entry name" value="SMAD/FHA domain"/>
    <property type="match status" value="1"/>
</dbReference>
<dbReference type="Pfam" id="PF00498">
    <property type="entry name" value="FHA"/>
    <property type="match status" value="1"/>
</dbReference>
<dbReference type="RefSeq" id="WP_073459780.1">
    <property type="nucleotide sequence ID" value="NZ_CALGVN010000020.1"/>
</dbReference>
<dbReference type="CDD" id="cd00060">
    <property type="entry name" value="FHA"/>
    <property type="match status" value="1"/>
</dbReference>
<keyword evidence="5" id="KW-1185">Reference proteome</keyword>
<sequence>MNPFLEVWRQSGADLVQLDGDRLTVGRAEGNDIVLADDGQVSRVHAVFERLAGTWSIRDVNSRNGTFVNGTRVTGEARVGPGDEVRIGRTRIVVRGDRSQDNADVTEAQAPPPQLTPRERDVLIALFKPMIGAEMFTEPASTRQIAQELWVSEAAVKQHLLRLYDKFGVSGEGERRRTRLANEALRRGAITLAEVRAATAGKSTS</sequence>
<organism evidence="4 5">
    <name type="scientific">Pseudonocardia thermophila</name>
    <dbReference type="NCBI Taxonomy" id="1848"/>
    <lineage>
        <taxon>Bacteria</taxon>
        <taxon>Bacillati</taxon>
        <taxon>Actinomycetota</taxon>
        <taxon>Actinomycetes</taxon>
        <taxon>Pseudonocardiales</taxon>
        <taxon>Pseudonocardiaceae</taxon>
        <taxon>Pseudonocardia</taxon>
    </lineage>
</organism>
<evidence type="ECO:0000259" key="3">
    <source>
        <dbReference type="PROSITE" id="PS50043"/>
    </source>
</evidence>
<reference evidence="4 5" key="1">
    <citation type="submission" date="2016-11" db="EMBL/GenBank/DDBJ databases">
        <authorList>
            <person name="Jaros S."/>
            <person name="Januszkiewicz K."/>
            <person name="Wedrychowicz H."/>
        </authorList>
    </citation>
    <scope>NUCLEOTIDE SEQUENCE [LARGE SCALE GENOMIC DNA]</scope>
    <source>
        <strain evidence="4 5">DSM 43832</strain>
    </source>
</reference>
<evidence type="ECO:0000256" key="1">
    <source>
        <dbReference type="ARBA" id="ARBA00022553"/>
    </source>
</evidence>
<dbReference type="PROSITE" id="PS50006">
    <property type="entry name" value="FHA_DOMAIN"/>
    <property type="match status" value="1"/>
</dbReference>
<dbReference type="OrthoDB" id="5111283at2"/>
<dbReference type="Gene3D" id="2.60.200.20">
    <property type="match status" value="1"/>
</dbReference>
<dbReference type="EMBL" id="FRAP01000023">
    <property type="protein sequence ID" value="SHL27852.1"/>
    <property type="molecule type" value="Genomic_DNA"/>
</dbReference>
<dbReference type="GO" id="GO:0006355">
    <property type="term" value="P:regulation of DNA-templated transcription"/>
    <property type="evidence" value="ECO:0007669"/>
    <property type="project" value="InterPro"/>
</dbReference>
<dbReference type="InterPro" id="IPR000792">
    <property type="entry name" value="Tscrpt_reg_LuxR_C"/>
</dbReference>
<dbReference type="SMART" id="SM00240">
    <property type="entry name" value="FHA"/>
    <property type="match status" value="1"/>
</dbReference>
<evidence type="ECO:0000313" key="4">
    <source>
        <dbReference type="EMBL" id="SHL27852.1"/>
    </source>
</evidence>
<keyword evidence="1" id="KW-0597">Phosphoprotein</keyword>
<name>A0A1M6ZBJ9_PSETH</name>
<feature type="domain" description="HTH luxR-type" evidence="3">
    <location>
        <begin position="108"/>
        <end position="188"/>
    </location>
</feature>
<feature type="domain" description="FHA" evidence="2">
    <location>
        <begin position="23"/>
        <end position="73"/>
    </location>
</feature>
<dbReference type="InterPro" id="IPR036388">
    <property type="entry name" value="WH-like_DNA-bd_sf"/>
</dbReference>
<dbReference type="InterPro" id="IPR008984">
    <property type="entry name" value="SMAD_FHA_dom_sf"/>
</dbReference>
<dbReference type="GO" id="GO:0003677">
    <property type="term" value="F:DNA binding"/>
    <property type="evidence" value="ECO:0007669"/>
    <property type="project" value="InterPro"/>
</dbReference>
<dbReference type="SMART" id="SM00421">
    <property type="entry name" value="HTH_LUXR"/>
    <property type="match status" value="1"/>
</dbReference>